<gene>
    <name evidence="1" type="ORF">ACFSPV_31100</name>
</gene>
<dbReference type="EMBL" id="JBHUIG010000052">
    <property type="protein sequence ID" value="MFD2323136.1"/>
    <property type="molecule type" value="Genomic_DNA"/>
</dbReference>
<protein>
    <submittedName>
        <fullName evidence="1">Uncharacterized protein</fullName>
    </submittedName>
</protein>
<organism evidence="1 2">
    <name type="scientific">Delftia deserti</name>
    <dbReference type="NCBI Taxonomy" id="1651218"/>
    <lineage>
        <taxon>Bacteria</taxon>
        <taxon>Pseudomonadati</taxon>
        <taxon>Pseudomonadota</taxon>
        <taxon>Betaproteobacteria</taxon>
        <taxon>Burkholderiales</taxon>
        <taxon>Comamonadaceae</taxon>
        <taxon>Delftia</taxon>
    </lineage>
</organism>
<comment type="caution">
    <text evidence="1">The sequence shown here is derived from an EMBL/GenBank/DDBJ whole genome shotgun (WGS) entry which is preliminary data.</text>
</comment>
<keyword evidence="2" id="KW-1185">Reference proteome</keyword>
<dbReference type="RefSeq" id="WP_380106398.1">
    <property type="nucleotide sequence ID" value="NZ_JBHSIH010000001.1"/>
</dbReference>
<accession>A0ABW5EZT7</accession>
<name>A0ABW5EZT7_9BURK</name>
<proteinExistence type="predicted"/>
<dbReference type="Proteomes" id="UP001597287">
    <property type="component" value="Unassembled WGS sequence"/>
</dbReference>
<evidence type="ECO:0000313" key="2">
    <source>
        <dbReference type="Proteomes" id="UP001597287"/>
    </source>
</evidence>
<sequence>MNAIPKVNRMEVGRALHTRLPHADEFLGTAVELAAEGYSGVWPTEHKVSAACFPGTPRKDRITFDKFGGNYTWTRPLDEEQKQVRRVELFAAEGVLPRSKTIAGWFRNSHRDAASALIQEAIEHLSVPAKAAEILQRAKNVLAAGAETAK</sequence>
<evidence type="ECO:0000313" key="1">
    <source>
        <dbReference type="EMBL" id="MFD2323136.1"/>
    </source>
</evidence>
<reference evidence="2" key="1">
    <citation type="journal article" date="2019" name="Int. J. Syst. Evol. Microbiol.">
        <title>The Global Catalogue of Microorganisms (GCM) 10K type strain sequencing project: providing services to taxonomists for standard genome sequencing and annotation.</title>
        <authorList>
            <consortium name="The Broad Institute Genomics Platform"/>
            <consortium name="The Broad Institute Genome Sequencing Center for Infectious Disease"/>
            <person name="Wu L."/>
            <person name="Ma J."/>
        </authorList>
    </citation>
    <scope>NUCLEOTIDE SEQUENCE [LARGE SCALE GENOMIC DNA]</scope>
    <source>
        <strain evidence="2">CCUG 62793</strain>
    </source>
</reference>